<name>A0ABM3J1D9_BACDO</name>
<sequence length="529" mass="60046">MRANNGRIWGKFNNDEFEVRSLTESDLEEALEVLDKSFFLHESVCIACEINLPENEQARAELRELCRRAAYDGVSLVVKHVESGKIVGVAFNKIQYIPPKGEEPFFIQFRNEHTKSPQAQGLMDFMIEVDSENDVFELYKIDTLLELMFLATLQEWGRRGIASQLSRYTIQLARELSEGVGVNEMHPQLRDKRPKAVTAIFTSMFSQKAGRSQNFKVINSVPYTRFTYNGKTFDQSINPMHKTTEHALFLFCLPLSCRVLSVAGKLFTFWTTFIIDTFENLVGNKKKMSEKPTNIISNGELEIVTITEALYDEAVKLFTDNFIPQENASIATKTPSSPQAIEELQCLCRKLLTENISFAARNIANGELAAIAVNHLMSSTSENCTLFDTVRSPAIECINDFLERIDTSADIYKTLQIDCVLEIVFLATSSKYVQRGLASSLTEYTIEYARRLQKGILPPEDLPAAEVRALKPSAVCSVFTSIHTQRIGRKFNFEILNQIPYTEFTFEGKTFAERIDPKHKFATFEALRL</sequence>
<gene>
    <name evidence="2" type="primary">LOC105231673</name>
</gene>
<dbReference type="Proteomes" id="UP001652620">
    <property type="component" value="Chromosome 2"/>
</dbReference>
<dbReference type="InterPro" id="IPR016181">
    <property type="entry name" value="Acyl_CoA_acyltransferase"/>
</dbReference>
<dbReference type="SUPFAM" id="SSF55729">
    <property type="entry name" value="Acyl-CoA N-acyltransferases (Nat)"/>
    <property type="match status" value="2"/>
</dbReference>
<dbReference type="PANTHER" id="PTHR20905:SF28">
    <property type="entry name" value="GH28833P-RELATED"/>
    <property type="match status" value="1"/>
</dbReference>
<dbReference type="PANTHER" id="PTHR20905">
    <property type="entry name" value="N-ACETYLTRANSFERASE-RELATED"/>
    <property type="match status" value="1"/>
</dbReference>
<evidence type="ECO:0000313" key="2">
    <source>
        <dbReference type="RefSeq" id="XP_049303033.1"/>
    </source>
</evidence>
<dbReference type="Gene3D" id="3.40.630.30">
    <property type="match status" value="2"/>
</dbReference>
<organism evidence="1 2">
    <name type="scientific">Bactrocera dorsalis</name>
    <name type="common">Oriental fruit fly</name>
    <name type="synonym">Dacus dorsalis</name>
    <dbReference type="NCBI Taxonomy" id="27457"/>
    <lineage>
        <taxon>Eukaryota</taxon>
        <taxon>Metazoa</taxon>
        <taxon>Ecdysozoa</taxon>
        <taxon>Arthropoda</taxon>
        <taxon>Hexapoda</taxon>
        <taxon>Insecta</taxon>
        <taxon>Pterygota</taxon>
        <taxon>Neoptera</taxon>
        <taxon>Endopterygota</taxon>
        <taxon>Diptera</taxon>
        <taxon>Brachycera</taxon>
        <taxon>Muscomorpha</taxon>
        <taxon>Tephritoidea</taxon>
        <taxon>Tephritidae</taxon>
        <taxon>Bactrocera</taxon>
        <taxon>Bactrocera</taxon>
    </lineage>
</organism>
<accession>A0ABM3J1D9</accession>
<dbReference type="GeneID" id="105231673"/>
<evidence type="ECO:0000313" key="1">
    <source>
        <dbReference type="Proteomes" id="UP001652620"/>
    </source>
</evidence>
<dbReference type="RefSeq" id="XP_049303033.1">
    <property type="nucleotide sequence ID" value="XM_049447076.1"/>
</dbReference>
<reference evidence="1" key="1">
    <citation type="submission" date="2025-05" db="UniProtKB">
        <authorList>
            <consortium name="RefSeq"/>
        </authorList>
    </citation>
    <scope>NUCLEOTIDE SEQUENCE [LARGE SCALE GENOMIC DNA]</scope>
</reference>
<reference evidence="2" key="2">
    <citation type="submission" date="2025-08" db="UniProtKB">
        <authorList>
            <consortium name="RefSeq"/>
        </authorList>
    </citation>
    <scope>IDENTIFICATION</scope>
    <source>
        <tissue evidence="2">Adult</tissue>
    </source>
</reference>
<keyword evidence="1" id="KW-1185">Reference proteome</keyword>
<proteinExistence type="predicted"/>
<protein>
    <submittedName>
        <fullName evidence="2">Uncharacterized protein LOC105231673</fullName>
    </submittedName>
</protein>